<dbReference type="InterPro" id="IPR042536">
    <property type="entry name" value="TFIIIC_tauA_Sfc1"/>
</dbReference>
<evidence type="ECO:0000256" key="2">
    <source>
        <dbReference type="ARBA" id="ARBA00023125"/>
    </source>
</evidence>
<evidence type="ECO:0000259" key="6">
    <source>
        <dbReference type="Pfam" id="PF09734"/>
    </source>
</evidence>
<feature type="domain" description="Transcription factor IIIC subunit Tfc1/Sfc1 triple barrel" evidence="7">
    <location>
        <begin position="106"/>
        <end position="207"/>
    </location>
</feature>
<dbReference type="Gene3D" id="3.30.200.160">
    <property type="entry name" value="TFIIIC, subcomplex tauA, subunit Sfc1, barrel domain"/>
    <property type="match status" value="1"/>
</dbReference>
<evidence type="ECO:0000256" key="1">
    <source>
        <dbReference type="ARBA" id="ARBA00004123"/>
    </source>
</evidence>
<dbReference type="PANTHER" id="PTHR13230:SF5">
    <property type="entry name" value="GENERAL TRANSCRIPTION FACTOR 3C POLYPEPTIDE 5"/>
    <property type="match status" value="1"/>
</dbReference>
<evidence type="ECO:0000256" key="4">
    <source>
        <dbReference type="ARBA" id="ARBA00023242"/>
    </source>
</evidence>
<comment type="subcellular location">
    <subcellularLocation>
        <location evidence="1">Nucleus</location>
    </subcellularLocation>
</comment>
<dbReference type="GeneID" id="101860875"/>
<dbReference type="Proteomes" id="UP000694888">
    <property type="component" value="Unplaced"/>
</dbReference>
<feature type="region of interest" description="Disordered" evidence="5">
    <location>
        <begin position="413"/>
        <end position="434"/>
    </location>
</feature>
<organism evidence="8 9">
    <name type="scientific">Aplysia californica</name>
    <name type="common">California sea hare</name>
    <dbReference type="NCBI Taxonomy" id="6500"/>
    <lineage>
        <taxon>Eukaryota</taxon>
        <taxon>Metazoa</taxon>
        <taxon>Spiralia</taxon>
        <taxon>Lophotrochozoa</taxon>
        <taxon>Mollusca</taxon>
        <taxon>Gastropoda</taxon>
        <taxon>Heterobranchia</taxon>
        <taxon>Euthyneura</taxon>
        <taxon>Tectipleura</taxon>
        <taxon>Aplysiida</taxon>
        <taxon>Aplysioidea</taxon>
        <taxon>Aplysiidae</taxon>
        <taxon>Aplysia</taxon>
    </lineage>
</organism>
<keyword evidence="2" id="KW-0238">DNA-binding</keyword>
<feature type="compositionally biased region" description="Basic and acidic residues" evidence="5">
    <location>
        <begin position="43"/>
        <end position="58"/>
    </location>
</feature>
<feature type="region of interest" description="Disordered" evidence="5">
    <location>
        <begin position="1"/>
        <end position="58"/>
    </location>
</feature>
<accession>A0ABM0JFY7</accession>
<reference evidence="9" key="1">
    <citation type="submission" date="2025-08" db="UniProtKB">
        <authorList>
            <consortium name="RefSeq"/>
        </authorList>
    </citation>
    <scope>IDENTIFICATION</scope>
</reference>
<evidence type="ECO:0000256" key="3">
    <source>
        <dbReference type="ARBA" id="ARBA00023163"/>
    </source>
</evidence>
<evidence type="ECO:0000313" key="8">
    <source>
        <dbReference type="Proteomes" id="UP000694888"/>
    </source>
</evidence>
<dbReference type="RefSeq" id="XP_005092805.1">
    <property type="nucleotide sequence ID" value="XM_005092748.3"/>
</dbReference>
<keyword evidence="4" id="KW-0539">Nucleus</keyword>
<keyword evidence="3" id="KW-0804">Transcription</keyword>
<keyword evidence="8" id="KW-1185">Reference proteome</keyword>
<feature type="domain" description="Transcription factor IIIC subunit 5 HTH" evidence="6">
    <location>
        <begin position="244"/>
        <end position="392"/>
    </location>
</feature>
<dbReference type="InterPro" id="IPR019136">
    <property type="entry name" value="TF_IIIC_su-5_HTH"/>
</dbReference>
<dbReference type="InterPro" id="IPR040454">
    <property type="entry name" value="TF_IIIC_Tfc1/Sfc1"/>
</dbReference>
<dbReference type="Pfam" id="PF09734">
    <property type="entry name" value="Tau95"/>
    <property type="match status" value="1"/>
</dbReference>
<proteinExistence type="predicted"/>
<dbReference type="InterPro" id="IPR041499">
    <property type="entry name" value="Tfc1/Sfc1_N"/>
</dbReference>
<evidence type="ECO:0000259" key="7">
    <source>
        <dbReference type="Pfam" id="PF17682"/>
    </source>
</evidence>
<evidence type="ECO:0000256" key="5">
    <source>
        <dbReference type="SAM" id="MobiDB-lite"/>
    </source>
</evidence>
<feature type="compositionally biased region" description="Acidic residues" evidence="5">
    <location>
        <begin position="20"/>
        <end position="42"/>
    </location>
</feature>
<sequence length="522" mass="60594">MAASSSSSHDMATGGVTDDGQNDDDMYEREENIGLEEEMGDENGEKQAAAEDGQEKELFDAYEFGGQEEDQEPPDPTIHELSHLDGKYMDGQKVCTARINIERRFVCVDFPAVIRNKDKAIQMMGGKDCIEKILSRSGRLEVNFRPEDPFCKPTVSTNKKCSNLLIKVRRRKATGSTTSSDGFEYMIEVLGIVDLVFFFDKPCDYQFLPVIKTDSGQYQEMLSKMIPTLDVDRSEYLARSCPLFLPPIMFSRREKPCVYALENDPLNPEIDTFPDSLRKKRVHGTHIINFEDDFLPTEPIDVARSNVERYFPSHSCTEGLEALKKIFEDRPIWSKVACQAQLDPSLGRQLKYLLPMVAYYIMTGPWRNLWCKLGFDPRQHKQTKIYQVLDYRIRTPFNRNKILRKRHVDTARSYQMQTNRVSEQETSLEQKEPSISQQQEATRDINRFDPKYMFRPDTLPPYRQMKYQLCDIYEEQVQKKVHENDGKEKECSERDGWCVPDIADVCRDIINRHVERLLDLNT</sequence>
<evidence type="ECO:0000313" key="9">
    <source>
        <dbReference type="RefSeq" id="XP_005092805.1"/>
    </source>
</evidence>
<gene>
    <name evidence="9" type="primary">LOC101860875</name>
</gene>
<dbReference type="PANTHER" id="PTHR13230">
    <property type="entry name" value="GENERAL TRANSCRIPTION FACTOR IIIC, POLYPEPTIDE 5"/>
    <property type="match status" value="1"/>
</dbReference>
<name>A0ABM0JFY7_APLCA</name>
<dbReference type="Pfam" id="PF17682">
    <property type="entry name" value="Tau95_N"/>
    <property type="match status" value="1"/>
</dbReference>
<protein>
    <submittedName>
        <fullName evidence="9">General transcription factor 3C polypeptide 5</fullName>
    </submittedName>
</protein>